<keyword evidence="7" id="KW-0479">Metal-binding</keyword>
<dbReference type="InterPro" id="IPR013217">
    <property type="entry name" value="Methyltransf_12"/>
</dbReference>
<evidence type="ECO:0000256" key="6">
    <source>
        <dbReference type="ARBA" id="ARBA00022691"/>
    </source>
</evidence>
<evidence type="ECO:0000256" key="11">
    <source>
        <dbReference type="ARBA" id="ARBA00035025"/>
    </source>
</evidence>
<evidence type="ECO:0000313" key="15">
    <source>
        <dbReference type="Proteomes" id="UP000199648"/>
    </source>
</evidence>
<keyword evidence="8" id="KW-0460">Magnesium</keyword>
<evidence type="ECO:0000256" key="5">
    <source>
        <dbReference type="ARBA" id="ARBA00022679"/>
    </source>
</evidence>
<feature type="domain" description="Methyltransferase type 12" evidence="13">
    <location>
        <begin position="39"/>
        <end position="121"/>
    </location>
</feature>
<keyword evidence="10" id="KW-0943">RNA-mediated gene silencing</keyword>
<keyword evidence="4 14" id="KW-0489">Methyltransferase</keyword>
<dbReference type="CDD" id="cd02440">
    <property type="entry name" value="AdoMet_MTases"/>
    <property type="match status" value="1"/>
</dbReference>
<evidence type="ECO:0000259" key="13">
    <source>
        <dbReference type="Pfam" id="PF08242"/>
    </source>
</evidence>
<dbReference type="EMBL" id="FMWD01000012">
    <property type="protein sequence ID" value="SCZ66638.1"/>
    <property type="molecule type" value="Genomic_DNA"/>
</dbReference>
<dbReference type="GO" id="GO:0046872">
    <property type="term" value="F:metal ion binding"/>
    <property type="evidence" value="ECO:0007669"/>
    <property type="project" value="UniProtKB-KW"/>
</dbReference>
<keyword evidence="15" id="KW-1185">Reference proteome</keyword>
<dbReference type="GO" id="GO:0031047">
    <property type="term" value="P:regulatory ncRNA-mediated gene silencing"/>
    <property type="evidence" value="ECO:0007669"/>
    <property type="project" value="UniProtKB-KW"/>
</dbReference>
<comment type="cofactor">
    <cofactor evidence="1">
        <name>Mg(2+)</name>
        <dbReference type="ChEBI" id="CHEBI:18420"/>
    </cofactor>
</comment>
<dbReference type="OrthoDB" id="626362at2"/>
<dbReference type="InterPro" id="IPR026610">
    <property type="entry name" value="Hen1"/>
</dbReference>
<sequence>MYFDGAHSQAMMPRMTSLHEARLDHAYHRIKATGASRILDLGCGSGALLHHLVRDEQFEDIVGIETSGHALLQARDNLSDYLQGTSTRLRLIRGSYADSQTALTGFDAAAMVETIEHVKPGALSGVERSVFGQIRPGVVFMTTPNREYNPLFGLAPGEFREQDHQFEWDRAKFRSWVAGVACRNGYRVTVGGFGDYHPDVGHPTQTAFFERLD</sequence>
<protein>
    <recommendedName>
        <fullName evidence="3">Small RNA 2'-O-methyltransferase</fullName>
        <ecNumber evidence="11">2.1.1.386</ecNumber>
    </recommendedName>
</protein>
<comment type="similarity">
    <text evidence="2">Belongs to the methyltransferase superfamily. HEN1 family.</text>
</comment>
<dbReference type="Gene3D" id="3.40.50.150">
    <property type="entry name" value="Vaccinia Virus protein VP39"/>
    <property type="match status" value="1"/>
</dbReference>
<dbReference type="PANTHER" id="PTHR21404:SF3">
    <property type="entry name" value="SMALL RNA 2'-O-METHYLTRANSFERASE"/>
    <property type="match status" value="1"/>
</dbReference>
<name>A0A1G5QYG7_9GAMM</name>
<dbReference type="PANTHER" id="PTHR21404">
    <property type="entry name" value="HEN1"/>
    <property type="match status" value="1"/>
</dbReference>
<dbReference type="SUPFAM" id="SSF53335">
    <property type="entry name" value="S-adenosyl-L-methionine-dependent methyltransferases"/>
    <property type="match status" value="1"/>
</dbReference>
<dbReference type="GO" id="GO:0001510">
    <property type="term" value="P:RNA methylation"/>
    <property type="evidence" value="ECO:0007669"/>
    <property type="project" value="InterPro"/>
</dbReference>
<reference evidence="14 15" key="1">
    <citation type="submission" date="2016-10" db="EMBL/GenBank/DDBJ databases">
        <authorList>
            <person name="de Groot N.N."/>
        </authorList>
    </citation>
    <scope>NUCLEOTIDE SEQUENCE [LARGE SCALE GENOMIC DNA]</scope>
    <source>
        <strain evidence="14 15">HLD2</strain>
    </source>
</reference>
<proteinExistence type="inferred from homology"/>
<evidence type="ECO:0000256" key="12">
    <source>
        <dbReference type="ARBA" id="ARBA00048418"/>
    </source>
</evidence>
<accession>A0A1G5QYG7</accession>
<evidence type="ECO:0000256" key="2">
    <source>
        <dbReference type="ARBA" id="ARBA00009026"/>
    </source>
</evidence>
<dbReference type="GO" id="GO:0003723">
    <property type="term" value="F:RNA binding"/>
    <property type="evidence" value="ECO:0007669"/>
    <property type="project" value="UniProtKB-KW"/>
</dbReference>
<organism evidence="14 15">
    <name type="scientific">Thiohalomonas denitrificans</name>
    <dbReference type="NCBI Taxonomy" id="415747"/>
    <lineage>
        <taxon>Bacteria</taxon>
        <taxon>Pseudomonadati</taxon>
        <taxon>Pseudomonadota</taxon>
        <taxon>Gammaproteobacteria</taxon>
        <taxon>Thiohalomonadales</taxon>
        <taxon>Thiohalomonadaceae</taxon>
        <taxon>Thiohalomonas</taxon>
    </lineage>
</organism>
<evidence type="ECO:0000256" key="4">
    <source>
        <dbReference type="ARBA" id="ARBA00022603"/>
    </source>
</evidence>
<keyword evidence="6" id="KW-0949">S-adenosyl-L-methionine</keyword>
<comment type="catalytic activity">
    <reaction evidence="12">
        <text>small RNA 3'-end nucleotide + S-adenosyl-L-methionine = small RNA 3'-end 2'-O-methylnucleotide + S-adenosyl-L-homocysteine + H(+)</text>
        <dbReference type="Rhea" id="RHEA:37887"/>
        <dbReference type="Rhea" id="RHEA-COMP:10415"/>
        <dbReference type="Rhea" id="RHEA-COMP:10416"/>
        <dbReference type="ChEBI" id="CHEBI:15378"/>
        <dbReference type="ChEBI" id="CHEBI:57856"/>
        <dbReference type="ChEBI" id="CHEBI:59789"/>
        <dbReference type="ChEBI" id="CHEBI:74896"/>
        <dbReference type="ChEBI" id="CHEBI:74898"/>
        <dbReference type="EC" id="2.1.1.386"/>
    </reaction>
</comment>
<keyword evidence="5 14" id="KW-0808">Transferase</keyword>
<dbReference type="EC" id="2.1.1.386" evidence="11"/>
<dbReference type="InterPro" id="IPR029063">
    <property type="entry name" value="SAM-dependent_MTases_sf"/>
</dbReference>
<evidence type="ECO:0000256" key="7">
    <source>
        <dbReference type="ARBA" id="ARBA00022723"/>
    </source>
</evidence>
<dbReference type="GO" id="GO:0090486">
    <property type="term" value="F:small RNA 2'-O-methyltransferase activity"/>
    <property type="evidence" value="ECO:0007669"/>
    <property type="project" value="UniProtKB-EC"/>
</dbReference>
<dbReference type="AlphaFoldDB" id="A0A1G5QYG7"/>
<evidence type="ECO:0000256" key="3">
    <source>
        <dbReference type="ARBA" id="ARBA00021330"/>
    </source>
</evidence>
<evidence type="ECO:0000256" key="10">
    <source>
        <dbReference type="ARBA" id="ARBA00023158"/>
    </source>
</evidence>
<keyword evidence="9" id="KW-0694">RNA-binding</keyword>
<dbReference type="Proteomes" id="UP000199648">
    <property type="component" value="Unassembled WGS sequence"/>
</dbReference>
<gene>
    <name evidence="14" type="ORF">SAMN03097708_02982</name>
</gene>
<evidence type="ECO:0000256" key="1">
    <source>
        <dbReference type="ARBA" id="ARBA00001946"/>
    </source>
</evidence>
<dbReference type="Pfam" id="PF08242">
    <property type="entry name" value="Methyltransf_12"/>
    <property type="match status" value="1"/>
</dbReference>
<evidence type="ECO:0000256" key="8">
    <source>
        <dbReference type="ARBA" id="ARBA00022842"/>
    </source>
</evidence>
<evidence type="ECO:0000313" key="14">
    <source>
        <dbReference type="EMBL" id="SCZ66638.1"/>
    </source>
</evidence>
<dbReference type="STRING" id="415747.SAMN03097708_02982"/>
<evidence type="ECO:0000256" key="9">
    <source>
        <dbReference type="ARBA" id="ARBA00022884"/>
    </source>
</evidence>